<gene>
    <name evidence="2" type="ORF">COC19_00125</name>
</gene>
<evidence type="ECO:0000259" key="1">
    <source>
        <dbReference type="Pfam" id="PF01396"/>
    </source>
</evidence>
<evidence type="ECO:0000313" key="2">
    <source>
        <dbReference type="EMBL" id="PCH64112.1"/>
    </source>
</evidence>
<dbReference type="EMBL" id="NVQR01000002">
    <property type="protein sequence ID" value="PCH64112.1"/>
    <property type="molecule type" value="Genomic_DNA"/>
</dbReference>
<dbReference type="SUPFAM" id="SSF57783">
    <property type="entry name" value="Zinc beta-ribbon"/>
    <property type="match status" value="2"/>
</dbReference>
<reference evidence="3" key="1">
    <citation type="submission" date="2017-08" db="EMBL/GenBank/DDBJ databases">
        <title>A dynamic microbial community with high functional redundancy inhabits the cold, oxic subseafloor aquifer.</title>
        <authorList>
            <person name="Tully B.J."/>
            <person name="Wheat C.G."/>
            <person name="Glazer B.T."/>
            <person name="Huber J.A."/>
        </authorList>
    </citation>
    <scope>NUCLEOTIDE SEQUENCE [LARGE SCALE GENOMIC DNA]</scope>
</reference>
<dbReference type="AlphaFoldDB" id="A0A2A4MW85"/>
<name>A0A2A4MW85_9GAMM</name>
<protein>
    <submittedName>
        <fullName evidence="2">DNA topoisomerase I</fullName>
    </submittedName>
</protein>
<evidence type="ECO:0000313" key="3">
    <source>
        <dbReference type="Proteomes" id="UP000218172"/>
    </source>
</evidence>
<dbReference type="GO" id="GO:0003916">
    <property type="term" value="F:DNA topoisomerase activity"/>
    <property type="evidence" value="ECO:0007669"/>
    <property type="project" value="InterPro"/>
</dbReference>
<dbReference type="GO" id="GO:0003677">
    <property type="term" value="F:DNA binding"/>
    <property type="evidence" value="ECO:0007669"/>
    <property type="project" value="InterPro"/>
</dbReference>
<proteinExistence type="predicted"/>
<sequence>MSDSKAAAEKTYYCPQCKSNMRRIIGKMGPFWGCSDFPKCKATLFDVEGKPSTELDEHYRCPLCTRRMAKSSQDKGNYWYCTGYTKGCKTRLKDNDGRPEDAYLCRSCSHLLTQRKGKNGLFWGCSQYPQCTQTYNDTQGRPDFDLLSSKNP</sequence>
<organism evidence="2 3">
    <name type="scientific">SAR86 cluster bacterium</name>
    <dbReference type="NCBI Taxonomy" id="2030880"/>
    <lineage>
        <taxon>Bacteria</taxon>
        <taxon>Pseudomonadati</taxon>
        <taxon>Pseudomonadota</taxon>
        <taxon>Gammaproteobacteria</taxon>
        <taxon>SAR86 cluster</taxon>
    </lineage>
</organism>
<dbReference type="InterPro" id="IPR013498">
    <property type="entry name" value="Topo_IA_Znf"/>
</dbReference>
<accession>A0A2A4MW85</accession>
<dbReference type="Gene3D" id="3.30.65.10">
    <property type="entry name" value="Bacterial Topoisomerase I, domain 1"/>
    <property type="match status" value="2"/>
</dbReference>
<comment type="caution">
    <text evidence="2">The sequence shown here is derived from an EMBL/GenBank/DDBJ whole genome shotgun (WGS) entry which is preliminary data.</text>
</comment>
<feature type="domain" description="DNA topoisomerase type IA zn finger" evidence="1">
    <location>
        <begin position="13"/>
        <end position="45"/>
    </location>
</feature>
<feature type="domain" description="DNA topoisomerase type IA zn finger" evidence="1">
    <location>
        <begin position="105"/>
        <end position="137"/>
    </location>
</feature>
<dbReference type="Proteomes" id="UP000218172">
    <property type="component" value="Unassembled WGS sequence"/>
</dbReference>
<keyword evidence="2" id="KW-0413">Isomerase</keyword>
<dbReference type="Pfam" id="PF01396">
    <property type="entry name" value="Zn_ribbon_Top1"/>
    <property type="match status" value="3"/>
</dbReference>
<dbReference type="GO" id="GO:0006265">
    <property type="term" value="P:DNA topological change"/>
    <property type="evidence" value="ECO:0007669"/>
    <property type="project" value="InterPro"/>
</dbReference>
<dbReference type="GO" id="GO:0005694">
    <property type="term" value="C:chromosome"/>
    <property type="evidence" value="ECO:0007669"/>
    <property type="project" value="InterPro"/>
</dbReference>
<feature type="domain" description="DNA topoisomerase type IA zn finger" evidence="1">
    <location>
        <begin position="60"/>
        <end position="93"/>
    </location>
</feature>